<proteinExistence type="inferred from homology"/>
<name>A0AAW3V1Y2_9BURK</name>
<dbReference type="Gene3D" id="1.10.10.2830">
    <property type="match status" value="1"/>
</dbReference>
<protein>
    <submittedName>
        <fullName evidence="5">ParB family chromosome partitioning protein</fullName>
    </submittedName>
</protein>
<dbReference type="PANTHER" id="PTHR33375">
    <property type="entry name" value="CHROMOSOME-PARTITIONING PROTEIN PARB-RELATED"/>
    <property type="match status" value="1"/>
</dbReference>
<dbReference type="Pfam" id="PF17762">
    <property type="entry name" value="HTH_ParB"/>
    <property type="match status" value="1"/>
</dbReference>
<evidence type="ECO:0000256" key="3">
    <source>
        <dbReference type="SAM" id="MobiDB-lite"/>
    </source>
</evidence>
<feature type="domain" description="ParB-like N-terminal" evidence="4">
    <location>
        <begin position="54"/>
        <end position="144"/>
    </location>
</feature>
<dbReference type="RefSeq" id="WP_260418141.1">
    <property type="nucleotide sequence ID" value="NZ_JACIIK010000009.1"/>
</dbReference>
<reference evidence="5 6" key="1">
    <citation type="submission" date="2020-08" db="EMBL/GenBank/DDBJ databases">
        <title>Genomic Encyclopedia of Type Strains, Phase IV (KMG-V): Genome sequencing to study the core and pangenomes of soil and plant-associated prokaryotes.</title>
        <authorList>
            <person name="Whitman W."/>
        </authorList>
    </citation>
    <scope>NUCLEOTIDE SEQUENCE [LARGE SCALE GENOMIC DNA]</scope>
    <source>
        <strain evidence="5 6">SEMIA 4013</strain>
    </source>
</reference>
<accession>A0AAW3V1Y2</accession>
<dbReference type="InterPro" id="IPR041468">
    <property type="entry name" value="HTH_ParB/Spo0J"/>
</dbReference>
<gene>
    <name evidence="5" type="ORF">GGD69_005407</name>
</gene>
<comment type="similarity">
    <text evidence="1">Belongs to the ParB family.</text>
</comment>
<dbReference type="EMBL" id="JACIIK010000009">
    <property type="protein sequence ID" value="MBB6204513.1"/>
    <property type="molecule type" value="Genomic_DNA"/>
</dbReference>
<evidence type="ECO:0000259" key="4">
    <source>
        <dbReference type="SMART" id="SM00470"/>
    </source>
</evidence>
<dbReference type="Pfam" id="PF02195">
    <property type="entry name" value="ParB_N"/>
    <property type="match status" value="1"/>
</dbReference>
<evidence type="ECO:0000256" key="2">
    <source>
        <dbReference type="ARBA" id="ARBA00022829"/>
    </source>
</evidence>
<dbReference type="SUPFAM" id="SSF109709">
    <property type="entry name" value="KorB DNA-binding domain-like"/>
    <property type="match status" value="1"/>
</dbReference>
<feature type="compositionally biased region" description="Polar residues" evidence="3">
    <location>
        <begin position="1"/>
        <end position="24"/>
    </location>
</feature>
<dbReference type="InterPro" id="IPR036086">
    <property type="entry name" value="ParB/Sulfiredoxin_sf"/>
</dbReference>
<dbReference type="PANTHER" id="PTHR33375:SF1">
    <property type="entry name" value="CHROMOSOME-PARTITIONING PROTEIN PARB-RELATED"/>
    <property type="match status" value="1"/>
</dbReference>
<evidence type="ECO:0000313" key="6">
    <source>
        <dbReference type="Proteomes" id="UP000518681"/>
    </source>
</evidence>
<dbReference type="Proteomes" id="UP000518681">
    <property type="component" value="Unassembled WGS sequence"/>
</dbReference>
<dbReference type="SUPFAM" id="SSF110849">
    <property type="entry name" value="ParB/Sulfiredoxin"/>
    <property type="match status" value="1"/>
</dbReference>
<dbReference type="Gene3D" id="3.90.1530.30">
    <property type="match status" value="1"/>
</dbReference>
<dbReference type="InterPro" id="IPR003115">
    <property type="entry name" value="ParB_N"/>
</dbReference>
<dbReference type="SMART" id="SM00470">
    <property type="entry name" value="ParB"/>
    <property type="match status" value="1"/>
</dbReference>
<dbReference type="GO" id="GO:0003677">
    <property type="term" value="F:DNA binding"/>
    <property type="evidence" value="ECO:0007669"/>
    <property type="project" value="InterPro"/>
</dbReference>
<dbReference type="InterPro" id="IPR050336">
    <property type="entry name" value="Chromosome_partition/occlusion"/>
</dbReference>
<sequence>MDSAIVSSGESMQVTTEISESQSLPPAITGDVLSSSGVVELGESDVCVPEYEPLVVRIGDVRVVYNPRTYFEPKAMADLAQSIRAQGLLQPLLVRKMDDHYELIAGERRLRAASEVYGPDGAIPVLARAMTDAEAAAAAATENIQREDMSPTEESTGALQAMALYGGDRDEVARRIGWSRSKLDSRLALQNCIPAVQTALNERKIMLGHAELLAAVVKKVQAEILPLIIERNISVVDLKAEIAAQALRLDTARFDKTECLTCHHNSSNQRALFAEAIDDARCTMKSCFDAKNDALIESVKKSLEGQYQRIQVVRPGDNLTVIALKPDGDTGVGAEQAEACKGCANFGVLISATPGKVGLSYPNYCMDVACNKEKNAAYLTTINPPAEKAGATGVAGKKAAAPSAGKGSSAGKATPGAKPAVSAESNRVKEYREKTWREVVRTVMIRSSAKTELLIITLASMGLLRHVDSTALADQIEKACGKPVGSGVGLFDSLTIVAGLEETPRGRILDLVASSVVGEIQMRDVKALATFLEVDLAAHWQVCSGLLDVMTKAEIEALCQEIGLKEFLGKQFAKIMSGKRDEMIKGLLKAEGFEFRGRIPAVMLLK</sequence>
<feature type="compositionally biased region" description="Low complexity" evidence="3">
    <location>
        <begin position="398"/>
        <end position="418"/>
    </location>
</feature>
<keyword evidence="2" id="KW-0159">Chromosome partition</keyword>
<dbReference type="NCBIfam" id="TIGR03734">
    <property type="entry name" value="PRTRC_parB"/>
    <property type="match status" value="1"/>
</dbReference>
<evidence type="ECO:0000256" key="1">
    <source>
        <dbReference type="ARBA" id="ARBA00006295"/>
    </source>
</evidence>
<dbReference type="AlphaFoldDB" id="A0AAW3V1Y2"/>
<organism evidence="5 6">
    <name type="scientific">Paraburkholderia fungorum</name>
    <dbReference type="NCBI Taxonomy" id="134537"/>
    <lineage>
        <taxon>Bacteria</taxon>
        <taxon>Pseudomonadati</taxon>
        <taxon>Pseudomonadota</taxon>
        <taxon>Betaproteobacteria</taxon>
        <taxon>Burkholderiales</taxon>
        <taxon>Burkholderiaceae</taxon>
        <taxon>Paraburkholderia</taxon>
    </lineage>
</organism>
<feature type="region of interest" description="Disordered" evidence="3">
    <location>
        <begin position="398"/>
        <end position="426"/>
    </location>
</feature>
<dbReference type="GO" id="GO:0007059">
    <property type="term" value="P:chromosome segregation"/>
    <property type="evidence" value="ECO:0007669"/>
    <property type="project" value="UniProtKB-KW"/>
</dbReference>
<dbReference type="InterPro" id="IPR022396">
    <property type="entry name" value="PRTRC_ParB"/>
</dbReference>
<dbReference type="InterPro" id="IPR004437">
    <property type="entry name" value="ParB/RepB/Spo0J"/>
</dbReference>
<dbReference type="NCBIfam" id="TIGR00180">
    <property type="entry name" value="parB_part"/>
    <property type="match status" value="1"/>
</dbReference>
<feature type="region of interest" description="Disordered" evidence="3">
    <location>
        <begin position="1"/>
        <end position="26"/>
    </location>
</feature>
<dbReference type="GO" id="GO:0005694">
    <property type="term" value="C:chromosome"/>
    <property type="evidence" value="ECO:0007669"/>
    <property type="project" value="TreeGrafter"/>
</dbReference>
<comment type="caution">
    <text evidence="5">The sequence shown here is derived from an EMBL/GenBank/DDBJ whole genome shotgun (WGS) entry which is preliminary data.</text>
</comment>
<evidence type="ECO:0000313" key="5">
    <source>
        <dbReference type="EMBL" id="MBB6204513.1"/>
    </source>
</evidence>